<dbReference type="EMBL" id="CACRUQ010000005">
    <property type="protein sequence ID" value="VYT79599.1"/>
    <property type="molecule type" value="Genomic_DNA"/>
</dbReference>
<feature type="transmembrane region" description="Helical" evidence="6">
    <location>
        <begin position="252"/>
        <end position="270"/>
    </location>
</feature>
<keyword evidence="3 6" id="KW-0812">Transmembrane</keyword>
<feature type="transmembrane region" description="Helical" evidence="6">
    <location>
        <begin position="211"/>
        <end position="232"/>
    </location>
</feature>
<comment type="subcellular location">
    <subcellularLocation>
        <location evidence="1">Cell membrane</location>
        <topology evidence="1">Multi-pass membrane protein</topology>
    </subcellularLocation>
</comment>
<feature type="transmembrane region" description="Helical" evidence="6">
    <location>
        <begin position="44"/>
        <end position="65"/>
    </location>
</feature>
<feature type="transmembrane region" description="Helical" evidence="6">
    <location>
        <begin position="356"/>
        <end position="375"/>
    </location>
</feature>
<feature type="transmembrane region" description="Helical" evidence="6">
    <location>
        <begin position="168"/>
        <end position="190"/>
    </location>
</feature>
<dbReference type="PANTHER" id="PTHR30250">
    <property type="entry name" value="PST FAMILY PREDICTED COLANIC ACID TRANSPORTER"/>
    <property type="match status" value="1"/>
</dbReference>
<gene>
    <name evidence="7" type="primary">rfbX</name>
    <name evidence="7" type="ORF">RTLFYP15_00741</name>
</gene>
<reference evidence="7" key="1">
    <citation type="submission" date="2019-11" db="EMBL/GenBank/DDBJ databases">
        <authorList>
            <person name="Feng L."/>
        </authorList>
    </citation>
    <scope>NUCLEOTIDE SEQUENCE</scope>
    <source>
        <strain evidence="7">RtorquesLFYP15</strain>
    </source>
</reference>
<feature type="transmembrane region" description="Helical" evidence="6">
    <location>
        <begin position="381"/>
        <end position="403"/>
    </location>
</feature>
<dbReference type="AlphaFoldDB" id="A0A6N2ZJ98"/>
<evidence type="ECO:0000256" key="1">
    <source>
        <dbReference type="ARBA" id="ARBA00004651"/>
    </source>
</evidence>
<dbReference type="CDD" id="cd13128">
    <property type="entry name" value="MATE_Wzx_like"/>
    <property type="match status" value="1"/>
</dbReference>
<evidence type="ECO:0000256" key="4">
    <source>
        <dbReference type="ARBA" id="ARBA00022989"/>
    </source>
</evidence>
<feature type="transmembrane region" description="Helical" evidence="6">
    <location>
        <begin position="144"/>
        <end position="162"/>
    </location>
</feature>
<evidence type="ECO:0000256" key="6">
    <source>
        <dbReference type="SAM" id="Phobius"/>
    </source>
</evidence>
<feature type="transmembrane region" description="Helical" evidence="6">
    <location>
        <begin position="12"/>
        <end position="32"/>
    </location>
</feature>
<feature type="transmembrane region" description="Helical" evidence="6">
    <location>
        <begin position="324"/>
        <end position="344"/>
    </location>
</feature>
<feature type="transmembrane region" description="Helical" evidence="6">
    <location>
        <begin position="114"/>
        <end position="132"/>
    </location>
</feature>
<name>A0A6N2ZJ98_9FIRM</name>
<evidence type="ECO:0000256" key="5">
    <source>
        <dbReference type="ARBA" id="ARBA00023136"/>
    </source>
</evidence>
<evidence type="ECO:0000313" key="7">
    <source>
        <dbReference type="EMBL" id="VYT79599.1"/>
    </source>
</evidence>
<sequence length="486" mass="55260">MKEKSLKKNFAYNFLYQLLAIIVPLITSPYLARTLGAENIGIASWTNSIVFYFGMFIVLGVENYGNREIAYVRASRVECSKKFWSIYACQLINFIIVLMLYFFYVNAIAKEYKVIFAILTMSLLTKGLDIAWFFSGMEEFKITVVRNSVVKIITLVSIFLFVRNANDLWKYVLINSAGALIGQMTLWPNVKKHIDFYLPKKDEVIKNIKPLWILFIPVLAISVFTYMDKYMIGRLSNVVQNGYYENADKIISVPKAFITTIGTVMLPRTAHLLSSNRIDESRRYIELSMTYTVMIGSALAFGMAAVADVFSVVFWGEEFRTCGLLIQGLAPAVLFSVIGSVIRSQFLIPNARDKEYTVSLIAGAAVNFFINLIMIPRFGAFGAVVGTLCSEVVLMSIQLFYVCKELPLKKYFQNCWMFIFIGMVMYGVVYTAKKRFDSTVLSLIALVLIGGVVYCCLTWLYLSFTKKTFAKEIKNQVLSMARRKLK</sequence>
<feature type="transmembrane region" description="Helical" evidence="6">
    <location>
        <begin position="291"/>
        <end position="312"/>
    </location>
</feature>
<evidence type="ECO:0000256" key="3">
    <source>
        <dbReference type="ARBA" id="ARBA00022692"/>
    </source>
</evidence>
<protein>
    <submittedName>
        <fullName evidence="7">O-antigen transporter</fullName>
    </submittedName>
</protein>
<proteinExistence type="predicted"/>
<keyword evidence="4 6" id="KW-1133">Transmembrane helix</keyword>
<dbReference type="GO" id="GO:0005886">
    <property type="term" value="C:plasma membrane"/>
    <property type="evidence" value="ECO:0007669"/>
    <property type="project" value="UniProtKB-SubCell"/>
</dbReference>
<organism evidence="7">
    <name type="scientific">[Ruminococcus] torques</name>
    <dbReference type="NCBI Taxonomy" id="33039"/>
    <lineage>
        <taxon>Bacteria</taxon>
        <taxon>Bacillati</taxon>
        <taxon>Bacillota</taxon>
        <taxon>Clostridia</taxon>
        <taxon>Lachnospirales</taxon>
        <taxon>Lachnospiraceae</taxon>
        <taxon>Mediterraneibacter</taxon>
    </lineage>
</organism>
<dbReference type="Pfam" id="PF01943">
    <property type="entry name" value="Polysacc_synt"/>
    <property type="match status" value="1"/>
</dbReference>
<accession>A0A6N2ZJ98</accession>
<feature type="transmembrane region" description="Helical" evidence="6">
    <location>
        <begin position="438"/>
        <end position="462"/>
    </location>
</feature>
<feature type="transmembrane region" description="Helical" evidence="6">
    <location>
        <begin position="415"/>
        <end position="432"/>
    </location>
</feature>
<dbReference type="InterPro" id="IPR050833">
    <property type="entry name" value="Poly_Biosynth_Transport"/>
</dbReference>
<keyword evidence="2" id="KW-1003">Cell membrane</keyword>
<evidence type="ECO:0000256" key="2">
    <source>
        <dbReference type="ARBA" id="ARBA00022475"/>
    </source>
</evidence>
<feature type="transmembrane region" description="Helical" evidence="6">
    <location>
        <begin position="86"/>
        <end position="108"/>
    </location>
</feature>
<dbReference type="PANTHER" id="PTHR30250:SF11">
    <property type="entry name" value="O-ANTIGEN TRANSPORTER-RELATED"/>
    <property type="match status" value="1"/>
</dbReference>
<keyword evidence="5 6" id="KW-0472">Membrane</keyword>
<dbReference type="InterPro" id="IPR002797">
    <property type="entry name" value="Polysacc_synth"/>
</dbReference>